<dbReference type="EMBL" id="CABPSE010000006">
    <property type="protein sequence ID" value="VVE02268.1"/>
    <property type="molecule type" value="Genomic_DNA"/>
</dbReference>
<accession>A0A5E4UQL4</accession>
<evidence type="ECO:0000256" key="6">
    <source>
        <dbReference type="ARBA" id="ARBA00022989"/>
    </source>
</evidence>
<keyword evidence="5 13" id="KW-0375">Hydrogen ion transport</keyword>
<reference evidence="15 16" key="1">
    <citation type="submission" date="2019-08" db="EMBL/GenBank/DDBJ databases">
        <authorList>
            <person name="Peeters C."/>
        </authorList>
    </citation>
    <scope>NUCLEOTIDE SEQUENCE [LARGE SCALE GENOMIC DNA]</scope>
    <source>
        <strain evidence="15 16">LMG 31111</strain>
    </source>
</reference>
<sequence length="247" mass="26199">MHVDWWTLGLQTVNALVLVWILWKFLFDPVASIIAERQRTTLALLADAQAAKASAEQVAHKAALAADQLARQQSDAHDAIAAQVDSQKASMLAAAQADAEQLRAAARSEIASMRAAAEVEQGNTACALALDIAAKLLERLPAETRVSGFIDGLVVGLTALPEATRQTLCDAHDPLRLLVPRPLTSEELTACRTAIGHAVGCNPAISVAVTPALIAGLELESAHAVVRNSLRNDLACLKRELSVREGE</sequence>
<gene>
    <name evidence="13" type="primary">atpF</name>
    <name evidence="15" type="ORF">PCO31111_02219</name>
</gene>
<keyword evidence="8 13" id="KW-0472">Membrane</keyword>
<evidence type="ECO:0000313" key="16">
    <source>
        <dbReference type="Proteomes" id="UP000383971"/>
    </source>
</evidence>
<evidence type="ECO:0000256" key="2">
    <source>
        <dbReference type="ARBA" id="ARBA00022448"/>
    </source>
</evidence>
<dbReference type="InterPro" id="IPR002146">
    <property type="entry name" value="ATP_synth_b/b'su_bac/chlpt"/>
</dbReference>
<dbReference type="GO" id="GO:0046961">
    <property type="term" value="F:proton-transporting ATPase activity, rotational mechanism"/>
    <property type="evidence" value="ECO:0007669"/>
    <property type="project" value="TreeGrafter"/>
</dbReference>
<dbReference type="PANTHER" id="PTHR33445">
    <property type="entry name" value="ATP SYNTHASE SUBUNIT B', CHLOROPLASTIC"/>
    <property type="match status" value="1"/>
</dbReference>
<keyword evidence="4 13" id="KW-0812">Transmembrane</keyword>
<keyword evidence="2 13" id="KW-0813">Transport</keyword>
<keyword evidence="16" id="KW-1185">Reference proteome</keyword>
<dbReference type="PANTHER" id="PTHR33445:SF2">
    <property type="entry name" value="ATP SYNTHASE SUBUNIT B', CHLOROPLASTIC"/>
    <property type="match status" value="1"/>
</dbReference>
<feature type="transmembrane region" description="Helical" evidence="13">
    <location>
        <begin position="6"/>
        <end position="27"/>
    </location>
</feature>
<dbReference type="HAMAP" id="MF_01398">
    <property type="entry name" value="ATP_synth_b_bprime"/>
    <property type="match status" value="1"/>
</dbReference>
<dbReference type="GO" id="GO:0012505">
    <property type="term" value="C:endomembrane system"/>
    <property type="evidence" value="ECO:0007669"/>
    <property type="project" value="UniProtKB-SubCell"/>
</dbReference>
<comment type="similarity">
    <text evidence="1 13 14">Belongs to the ATPase B chain family.</text>
</comment>
<dbReference type="CDD" id="cd06503">
    <property type="entry name" value="ATP-synt_Fo_b"/>
    <property type="match status" value="1"/>
</dbReference>
<proteinExistence type="inferred from homology"/>
<evidence type="ECO:0000256" key="8">
    <source>
        <dbReference type="ARBA" id="ARBA00023136"/>
    </source>
</evidence>
<evidence type="ECO:0000256" key="9">
    <source>
        <dbReference type="ARBA" id="ARBA00023310"/>
    </source>
</evidence>
<dbReference type="GO" id="GO:0005886">
    <property type="term" value="C:plasma membrane"/>
    <property type="evidence" value="ECO:0007669"/>
    <property type="project" value="UniProtKB-SubCell"/>
</dbReference>
<comment type="subunit">
    <text evidence="13">F-type ATPases have 2 components, F(1) - the catalytic core - and F(0) - the membrane proton channel. F(1) has five subunits: alpha(3), beta(3), gamma(1), delta(1), epsilon(1). F(0) has three main subunits: a(1), b(2) and c(10-14). The alpha and beta chains form an alternating ring which encloses part of the gamma chain. F(1) is attached to F(0) by a central stalk formed by the gamma and epsilon chains, while a peripheral stalk is formed by the delta and b chains.</text>
</comment>
<organism evidence="15 16">
    <name type="scientific">Pandoraea communis</name>
    <dbReference type="NCBI Taxonomy" id="2508297"/>
    <lineage>
        <taxon>Bacteria</taxon>
        <taxon>Pseudomonadati</taxon>
        <taxon>Pseudomonadota</taxon>
        <taxon>Betaproteobacteria</taxon>
        <taxon>Burkholderiales</taxon>
        <taxon>Burkholderiaceae</taxon>
        <taxon>Pandoraea</taxon>
    </lineage>
</organism>
<evidence type="ECO:0000256" key="1">
    <source>
        <dbReference type="ARBA" id="ARBA00005513"/>
    </source>
</evidence>
<comment type="subcellular location">
    <subcellularLocation>
        <location evidence="13">Cell membrane</location>
        <topology evidence="13">Single-pass membrane protein</topology>
    </subcellularLocation>
    <subcellularLocation>
        <location evidence="12">Endomembrane system</location>
        <topology evidence="12">Single-pass membrane protein</topology>
    </subcellularLocation>
</comment>
<keyword evidence="13" id="KW-1003">Cell membrane</keyword>
<protein>
    <recommendedName>
        <fullName evidence="13">ATP synthase subunit b</fullName>
    </recommendedName>
    <alternativeName>
        <fullName evidence="13">ATP synthase F(0) sector subunit b</fullName>
    </alternativeName>
    <alternativeName>
        <fullName evidence="13">ATPase subunit I</fullName>
    </alternativeName>
    <alternativeName>
        <fullName evidence="13">F-type ATPase subunit b</fullName>
        <shortName evidence="13">F-ATPase subunit b</shortName>
    </alternativeName>
</protein>
<evidence type="ECO:0000256" key="11">
    <source>
        <dbReference type="ARBA" id="ARBA00025614"/>
    </source>
</evidence>
<evidence type="ECO:0000256" key="7">
    <source>
        <dbReference type="ARBA" id="ARBA00023065"/>
    </source>
</evidence>
<evidence type="ECO:0000256" key="5">
    <source>
        <dbReference type="ARBA" id="ARBA00022781"/>
    </source>
</evidence>
<evidence type="ECO:0000313" key="15">
    <source>
        <dbReference type="EMBL" id="VVE02268.1"/>
    </source>
</evidence>
<dbReference type="GO" id="GO:0045259">
    <property type="term" value="C:proton-transporting ATP synthase complex"/>
    <property type="evidence" value="ECO:0007669"/>
    <property type="project" value="UniProtKB-KW"/>
</dbReference>
<evidence type="ECO:0000256" key="12">
    <source>
        <dbReference type="ARBA" id="ARBA00037847"/>
    </source>
</evidence>
<evidence type="ECO:0000256" key="3">
    <source>
        <dbReference type="ARBA" id="ARBA00022547"/>
    </source>
</evidence>
<dbReference type="GO" id="GO:0046933">
    <property type="term" value="F:proton-transporting ATP synthase activity, rotational mechanism"/>
    <property type="evidence" value="ECO:0007669"/>
    <property type="project" value="UniProtKB-UniRule"/>
</dbReference>
<dbReference type="InterPro" id="IPR050059">
    <property type="entry name" value="ATP_synthase_B_chain"/>
</dbReference>
<comment type="function">
    <text evidence="10 13">F(1)F(0) ATP synthase produces ATP from ADP in the presence of a proton or sodium gradient. F-type ATPases consist of two structural domains, F(1) containing the extramembraneous catalytic core and F(0) containing the membrane proton channel, linked together by a central stalk and a peripheral stalk. During catalysis, ATP synthesis in the catalytic domain of F(1) is coupled via a rotary mechanism of the central stalk subunits to proton translocation.</text>
</comment>
<evidence type="ECO:0000256" key="13">
    <source>
        <dbReference type="HAMAP-Rule" id="MF_01398"/>
    </source>
</evidence>
<dbReference type="RefSeq" id="WP_150584944.1">
    <property type="nucleotide sequence ID" value="NZ_CABPSE010000006.1"/>
</dbReference>
<comment type="function">
    <text evidence="11">Component of the F(0) channel, it forms part of the peripheral stalk, linking F(1) to F(0). The b'-subunit is a diverged and duplicated form of b found in plants and photosynthetic bacteria.</text>
</comment>
<keyword evidence="7 13" id="KW-0406">Ion transport</keyword>
<dbReference type="Pfam" id="PF00430">
    <property type="entry name" value="ATP-synt_B"/>
    <property type="match status" value="1"/>
</dbReference>
<evidence type="ECO:0000256" key="10">
    <source>
        <dbReference type="ARBA" id="ARBA00025198"/>
    </source>
</evidence>
<evidence type="ECO:0000256" key="14">
    <source>
        <dbReference type="RuleBase" id="RU003848"/>
    </source>
</evidence>
<keyword evidence="6 13" id="KW-1133">Transmembrane helix</keyword>
<name>A0A5E4UQL4_9BURK</name>
<dbReference type="AlphaFoldDB" id="A0A5E4UQL4"/>
<keyword evidence="3 13" id="KW-0138">CF(0)</keyword>
<evidence type="ECO:0000256" key="4">
    <source>
        <dbReference type="ARBA" id="ARBA00022692"/>
    </source>
</evidence>
<dbReference type="Proteomes" id="UP000383971">
    <property type="component" value="Unassembled WGS sequence"/>
</dbReference>
<keyword evidence="9 13" id="KW-0066">ATP synthesis</keyword>